<protein>
    <submittedName>
        <fullName evidence="1">Uncharacterized protein</fullName>
    </submittedName>
</protein>
<organism evidence="1 2">
    <name type="scientific">Patella caerulea</name>
    <name type="common">Rayed Mediterranean limpet</name>
    <dbReference type="NCBI Taxonomy" id="87958"/>
    <lineage>
        <taxon>Eukaryota</taxon>
        <taxon>Metazoa</taxon>
        <taxon>Spiralia</taxon>
        <taxon>Lophotrochozoa</taxon>
        <taxon>Mollusca</taxon>
        <taxon>Gastropoda</taxon>
        <taxon>Patellogastropoda</taxon>
        <taxon>Patelloidea</taxon>
        <taxon>Patellidae</taxon>
        <taxon>Patella</taxon>
    </lineage>
</organism>
<dbReference type="EMBL" id="JAZGQO010000006">
    <property type="protein sequence ID" value="KAK6186368.1"/>
    <property type="molecule type" value="Genomic_DNA"/>
</dbReference>
<comment type="caution">
    <text evidence="1">The sequence shown here is derived from an EMBL/GenBank/DDBJ whole genome shotgun (WGS) entry which is preliminary data.</text>
</comment>
<dbReference type="Proteomes" id="UP001347796">
    <property type="component" value="Unassembled WGS sequence"/>
</dbReference>
<accession>A0AAN8K6M1</accession>
<evidence type="ECO:0000313" key="2">
    <source>
        <dbReference type="Proteomes" id="UP001347796"/>
    </source>
</evidence>
<name>A0AAN8K6M1_PATCE</name>
<dbReference type="AlphaFoldDB" id="A0AAN8K6M1"/>
<evidence type="ECO:0000313" key="1">
    <source>
        <dbReference type="EMBL" id="KAK6186368.1"/>
    </source>
</evidence>
<reference evidence="1 2" key="1">
    <citation type="submission" date="2024-01" db="EMBL/GenBank/DDBJ databases">
        <title>The genome of the rayed Mediterranean limpet Patella caerulea (Linnaeus, 1758).</title>
        <authorList>
            <person name="Anh-Thu Weber A."/>
            <person name="Halstead-Nussloch G."/>
        </authorList>
    </citation>
    <scope>NUCLEOTIDE SEQUENCE [LARGE SCALE GENOMIC DNA]</scope>
    <source>
        <strain evidence="1">AATW-2023a</strain>
        <tissue evidence="1">Whole specimen</tissue>
    </source>
</reference>
<sequence>MFIIFEEDKNTYGNMSSFRNGTKMLNVVEVENRTSRNGERLDYPGLYTRRLISNWKNLSSSKLDMWRVPTEMRFSDNLESDLQDVSDEFPTRLTKGEFRRLTDQVRDVSMSKKNNFRTSNCQVGHILIIVQAIY</sequence>
<keyword evidence="2" id="KW-1185">Reference proteome</keyword>
<proteinExistence type="predicted"/>
<gene>
    <name evidence="1" type="ORF">SNE40_008416</name>
</gene>